<feature type="domain" description="HTH gntR-type" evidence="4">
    <location>
        <begin position="6"/>
        <end position="74"/>
    </location>
</feature>
<dbReference type="Pfam" id="PF00392">
    <property type="entry name" value="GntR"/>
    <property type="match status" value="1"/>
</dbReference>
<dbReference type="Gene3D" id="1.10.10.10">
    <property type="entry name" value="Winged helix-like DNA-binding domain superfamily/Winged helix DNA-binding domain"/>
    <property type="match status" value="1"/>
</dbReference>
<dbReference type="EMBL" id="JBHMAG010000012">
    <property type="protein sequence ID" value="MFB9752911.1"/>
    <property type="molecule type" value="Genomic_DNA"/>
</dbReference>
<evidence type="ECO:0000313" key="6">
    <source>
        <dbReference type="Proteomes" id="UP001589619"/>
    </source>
</evidence>
<organism evidence="5 6">
    <name type="scientific">Paenibacillus hodogayensis</name>
    <dbReference type="NCBI Taxonomy" id="279208"/>
    <lineage>
        <taxon>Bacteria</taxon>
        <taxon>Bacillati</taxon>
        <taxon>Bacillota</taxon>
        <taxon>Bacilli</taxon>
        <taxon>Bacillales</taxon>
        <taxon>Paenibacillaceae</taxon>
        <taxon>Paenibacillus</taxon>
    </lineage>
</organism>
<dbReference type="PANTHER" id="PTHR43649:SF12">
    <property type="entry name" value="DIACETYLCHITOBIOSE BINDING PROTEIN DASA"/>
    <property type="match status" value="1"/>
</dbReference>
<dbReference type="SUPFAM" id="SSF53850">
    <property type="entry name" value="Periplasmic binding protein-like II"/>
    <property type="match status" value="1"/>
</dbReference>
<dbReference type="PRINTS" id="PR00035">
    <property type="entry name" value="HTHGNTR"/>
</dbReference>
<dbReference type="InterPro" id="IPR006059">
    <property type="entry name" value="SBP"/>
</dbReference>
<evidence type="ECO:0000313" key="5">
    <source>
        <dbReference type="EMBL" id="MFB9752911.1"/>
    </source>
</evidence>
<evidence type="ECO:0000256" key="2">
    <source>
        <dbReference type="ARBA" id="ARBA00023125"/>
    </source>
</evidence>
<keyword evidence="2" id="KW-0238">DNA-binding</keyword>
<keyword evidence="6" id="KW-1185">Reference proteome</keyword>
<keyword evidence="3" id="KW-0804">Transcription</keyword>
<dbReference type="PANTHER" id="PTHR43649">
    <property type="entry name" value="ARABINOSE-BINDING PROTEIN-RELATED"/>
    <property type="match status" value="1"/>
</dbReference>
<gene>
    <name evidence="5" type="ORF">ACFFNY_15205</name>
</gene>
<proteinExistence type="predicted"/>
<dbReference type="InterPro" id="IPR036390">
    <property type="entry name" value="WH_DNA-bd_sf"/>
</dbReference>
<protein>
    <submittedName>
        <fullName evidence="5">Extracellular solute-binding protein</fullName>
    </submittedName>
</protein>
<dbReference type="SMART" id="SM00345">
    <property type="entry name" value="HTH_GNTR"/>
    <property type="match status" value="1"/>
</dbReference>
<dbReference type="InterPro" id="IPR000524">
    <property type="entry name" value="Tscrpt_reg_HTH_GntR"/>
</dbReference>
<dbReference type="Proteomes" id="UP001589619">
    <property type="component" value="Unassembled WGS sequence"/>
</dbReference>
<dbReference type="PROSITE" id="PS50949">
    <property type="entry name" value="HTH_GNTR"/>
    <property type="match status" value="1"/>
</dbReference>
<comment type="caution">
    <text evidence="5">The sequence shown here is derived from an EMBL/GenBank/DDBJ whole genome shotgun (WGS) entry which is preliminary data.</text>
</comment>
<evidence type="ECO:0000259" key="4">
    <source>
        <dbReference type="PROSITE" id="PS50949"/>
    </source>
</evidence>
<dbReference type="CDD" id="cd07377">
    <property type="entry name" value="WHTH_GntR"/>
    <property type="match status" value="1"/>
</dbReference>
<evidence type="ECO:0000256" key="3">
    <source>
        <dbReference type="ARBA" id="ARBA00023163"/>
    </source>
</evidence>
<dbReference type="InterPro" id="IPR050490">
    <property type="entry name" value="Bact_solute-bd_prot1"/>
</dbReference>
<keyword evidence="1" id="KW-0805">Transcription regulation</keyword>
<reference evidence="5 6" key="1">
    <citation type="submission" date="2024-09" db="EMBL/GenBank/DDBJ databases">
        <authorList>
            <person name="Sun Q."/>
            <person name="Mori K."/>
        </authorList>
    </citation>
    <scope>NUCLEOTIDE SEQUENCE [LARGE SCALE GENOMIC DNA]</scope>
    <source>
        <strain evidence="5 6">JCM 12520</strain>
    </source>
</reference>
<name>A0ABV5VX70_9BACL</name>
<evidence type="ECO:0000256" key="1">
    <source>
        <dbReference type="ARBA" id="ARBA00023015"/>
    </source>
</evidence>
<accession>A0ABV5VX70</accession>
<dbReference type="SUPFAM" id="SSF46785">
    <property type="entry name" value="Winged helix' DNA-binding domain"/>
    <property type="match status" value="1"/>
</dbReference>
<sequence length="450" mass="50491">MRRASDFLYVRLYKTLKEQILTGLIKPGEYLIPENELCKHYGLSRNSVRKALDELHKEGLVVKKVGLGTMVPADVAIQDGDRKKLRIVAPFPAYFVDYGLPLLCDAFKHKYPHVDIHVLNLPNDTFAHSLLESNRLGFSPDIVLVGESQLSQFDDKRLFADLGPAVGETIGALYPALRRPFCSGSPVTAVPVTFSPLCLAYNPELFAAAGVPAPRADWNVDDFAEAAQRLTSYSAGRIDCFGFSMFPSLNRWLVFALQNGMKPNGADNRSMIAKALDRLQDWLHRKRIATVYTDNKNLINPFIFGKAAMTLTTLFEMSTWQERGIGFAPKIAPLPFGDTKSTLMQANLLMVPNHCADPNLSMEFVRMALQEEVQQEMSGKTPFLSVREAVNRATHPPDYMRALNIGDDLIDNNFFLYELFDEHLDQSDLMAEMGLFWLGLEDASTIAERF</sequence>
<dbReference type="Pfam" id="PF13416">
    <property type="entry name" value="SBP_bac_8"/>
    <property type="match status" value="1"/>
</dbReference>
<dbReference type="Gene3D" id="3.40.190.10">
    <property type="entry name" value="Periplasmic binding protein-like II"/>
    <property type="match status" value="1"/>
</dbReference>
<dbReference type="RefSeq" id="WP_344902907.1">
    <property type="nucleotide sequence ID" value="NZ_BAAAYO010000001.1"/>
</dbReference>
<dbReference type="InterPro" id="IPR036388">
    <property type="entry name" value="WH-like_DNA-bd_sf"/>
</dbReference>